<evidence type="ECO:0000313" key="8">
    <source>
        <dbReference type="Proteomes" id="UP000013085"/>
    </source>
</evidence>
<comment type="subcellular location">
    <subcellularLocation>
        <location evidence="1">Membrane</location>
        <topology evidence="1">Multi-pass membrane protein</topology>
    </subcellularLocation>
</comment>
<comment type="caution">
    <text evidence="7">The sequence shown here is derived from an EMBL/GenBank/DDBJ whole genome shotgun (WGS) entry which is preliminary data.</text>
</comment>
<evidence type="ECO:0000256" key="2">
    <source>
        <dbReference type="ARBA" id="ARBA00022448"/>
    </source>
</evidence>
<dbReference type="Pfam" id="PF00209">
    <property type="entry name" value="SNF"/>
    <property type="match status" value="2"/>
</dbReference>
<dbReference type="InterPro" id="IPR000175">
    <property type="entry name" value="Na/ntran_symport"/>
</dbReference>
<dbReference type="PANTHER" id="PTHR42948">
    <property type="entry name" value="TRANSPORTER"/>
    <property type="match status" value="1"/>
</dbReference>
<dbReference type="CDD" id="cd10336">
    <property type="entry name" value="SLC6sbd_Tyt1-Like"/>
    <property type="match status" value="1"/>
</dbReference>
<dbReference type="SUPFAM" id="SSF161070">
    <property type="entry name" value="SNF-like"/>
    <property type="match status" value="1"/>
</dbReference>
<feature type="transmembrane region" description="Helical" evidence="6">
    <location>
        <begin position="147"/>
        <end position="166"/>
    </location>
</feature>
<dbReference type="AlphaFoldDB" id="A0A0E2HFI2"/>
<feature type="transmembrane region" description="Helical" evidence="6">
    <location>
        <begin position="35"/>
        <end position="61"/>
    </location>
</feature>
<keyword evidence="5 6" id="KW-0472">Membrane</keyword>
<dbReference type="Proteomes" id="UP000013085">
    <property type="component" value="Unassembled WGS sequence"/>
</dbReference>
<feature type="transmembrane region" description="Helical" evidence="6">
    <location>
        <begin position="346"/>
        <end position="363"/>
    </location>
</feature>
<sequence length="462" mass="49481">MEHKRSQWASNIGFILAAAGSAVGLGNIWKFPGKVAAAGGGAFLICYALIVLLVGFPVMLAELSIGRSTQKNVVGAFRRLNPGWSFAGGIGVLTLFVIMSYYSVVGGWVMKYIAVYLTGADFSAFGNDSSRFSAYFADFISRPGEPLIWGAAFLFLCIYVVVRGVSEGIERVSKFLMPGLFILLTGIVIYAMTLDGAAEGLKYMLAVDPAKFNGGTVVAALGQAFFSLSVGMGIMVTYGSYVPRTENLAKSAGCICILDSLVALLSGLAIVPVVYITAGPEAMGMGGGFAFMALPEVFSRLPGGVFFGSAFFLLLFVAALTSAISILESCIAWLTEEFGFSRLKATLLLMIPMSFLSAGYSLSQGAMDIKLPWFDFTNGVQYLPMNAVMEKFTDNLMIPLGALFFCLFVGWVWGTDNASKEIEASGHSMAWKRLWAFLVKFLAPAVIVVILYFTVGRGQGLS</sequence>
<reference evidence="7 8" key="1">
    <citation type="submission" date="2013-01" db="EMBL/GenBank/DDBJ databases">
        <title>The Genome Sequence of Clostridium clostridioforme 90A8.</title>
        <authorList>
            <consortium name="The Broad Institute Genome Sequencing Platform"/>
            <person name="Earl A."/>
            <person name="Ward D."/>
            <person name="Feldgarden M."/>
            <person name="Gevers D."/>
            <person name="Courvalin P."/>
            <person name="Lambert T."/>
            <person name="Walker B."/>
            <person name="Young S.K."/>
            <person name="Zeng Q."/>
            <person name="Gargeya S."/>
            <person name="Fitzgerald M."/>
            <person name="Haas B."/>
            <person name="Abouelleil A."/>
            <person name="Alvarado L."/>
            <person name="Arachchi H.M."/>
            <person name="Berlin A.M."/>
            <person name="Chapman S.B."/>
            <person name="Dewar J."/>
            <person name="Goldberg J."/>
            <person name="Griggs A."/>
            <person name="Gujja S."/>
            <person name="Hansen M."/>
            <person name="Howarth C."/>
            <person name="Imamovic A."/>
            <person name="Larimer J."/>
            <person name="McCowan C."/>
            <person name="Murphy C."/>
            <person name="Neiman D."/>
            <person name="Pearson M."/>
            <person name="Priest M."/>
            <person name="Roberts A."/>
            <person name="Saif S."/>
            <person name="Shea T."/>
            <person name="Sisk P."/>
            <person name="Sykes S."/>
            <person name="Wortman J."/>
            <person name="Nusbaum C."/>
            <person name="Birren B."/>
        </authorList>
    </citation>
    <scope>NUCLEOTIDE SEQUENCE [LARGE SCALE GENOMIC DNA]</scope>
    <source>
        <strain evidence="7 8">90A8</strain>
    </source>
</reference>
<name>A0A0E2HFI2_9FIRM</name>
<evidence type="ECO:0000313" key="7">
    <source>
        <dbReference type="EMBL" id="ENZ19174.1"/>
    </source>
</evidence>
<evidence type="ECO:0000256" key="4">
    <source>
        <dbReference type="ARBA" id="ARBA00022989"/>
    </source>
</evidence>
<feature type="transmembrane region" description="Helical" evidence="6">
    <location>
        <begin position="175"/>
        <end position="194"/>
    </location>
</feature>
<feature type="transmembrane region" description="Helical" evidence="6">
    <location>
        <begin position="305"/>
        <end position="334"/>
    </location>
</feature>
<keyword evidence="4 6" id="KW-1133">Transmembrane helix</keyword>
<keyword evidence="2" id="KW-0813">Transport</keyword>
<proteinExistence type="predicted"/>
<dbReference type="PATRIC" id="fig|999408.3.peg.597"/>
<evidence type="ECO:0000256" key="1">
    <source>
        <dbReference type="ARBA" id="ARBA00004141"/>
    </source>
</evidence>
<feature type="transmembrane region" description="Helical" evidence="6">
    <location>
        <begin position="434"/>
        <end position="455"/>
    </location>
</feature>
<feature type="transmembrane region" description="Helical" evidence="6">
    <location>
        <begin position="253"/>
        <end position="276"/>
    </location>
</feature>
<dbReference type="InterPro" id="IPR047218">
    <property type="entry name" value="YocR/YhdH-like"/>
</dbReference>
<dbReference type="PANTHER" id="PTHR42948:SF1">
    <property type="entry name" value="TRANSPORTER"/>
    <property type="match status" value="1"/>
</dbReference>
<keyword evidence="3 6" id="KW-0812">Transmembrane</keyword>
<dbReference type="GO" id="GO:0016020">
    <property type="term" value="C:membrane"/>
    <property type="evidence" value="ECO:0007669"/>
    <property type="project" value="UniProtKB-SubCell"/>
</dbReference>
<dbReference type="PROSITE" id="PS50267">
    <property type="entry name" value="NA_NEUROTRAN_SYMP_3"/>
    <property type="match status" value="1"/>
</dbReference>
<dbReference type="InterPro" id="IPR037272">
    <property type="entry name" value="SNS_sf"/>
</dbReference>
<feature type="transmembrane region" description="Helical" evidence="6">
    <location>
        <begin position="82"/>
        <end position="102"/>
    </location>
</feature>
<feature type="transmembrane region" description="Helical" evidence="6">
    <location>
        <begin position="12"/>
        <end position="29"/>
    </location>
</feature>
<accession>A0A0E2HFI2</accession>
<dbReference type="EMBL" id="AGYR01000005">
    <property type="protein sequence ID" value="ENZ19174.1"/>
    <property type="molecule type" value="Genomic_DNA"/>
</dbReference>
<feature type="transmembrane region" description="Helical" evidence="6">
    <location>
        <begin position="214"/>
        <end position="241"/>
    </location>
</feature>
<gene>
    <name evidence="7" type="ORF">HMPREF1090_00558</name>
</gene>
<dbReference type="RefSeq" id="WP_002594347.1">
    <property type="nucleotide sequence ID" value="NZ_KB850987.1"/>
</dbReference>
<dbReference type="NCBIfam" id="NF037979">
    <property type="entry name" value="Na_transp"/>
    <property type="match status" value="1"/>
</dbReference>
<feature type="transmembrane region" description="Helical" evidence="6">
    <location>
        <begin position="396"/>
        <end position="413"/>
    </location>
</feature>
<evidence type="ECO:0000256" key="3">
    <source>
        <dbReference type="ARBA" id="ARBA00022692"/>
    </source>
</evidence>
<dbReference type="HOGENOM" id="CLU_006855_3_4_9"/>
<organism evidence="7 8">
    <name type="scientific">[Clostridium] clostridioforme 90A8</name>
    <dbReference type="NCBI Taxonomy" id="999408"/>
    <lineage>
        <taxon>Bacteria</taxon>
        <taxon>Bacillati</taxon>
        <taxon>Bacillota</taxon>
        <taxon>Clostridia</taxon>
        <taxon>Lachnospirales</taxon>
        <taxon>Lachnospiraceae</taxon>
        <taxon>Enterocloster</taxon>
    </lineage>
</organism>
<evidence type="ECO:0000256" key="5">
    <source>
        <dbReference type="ARBA" id="ARBA00023136"/>
    </source>
</evidence>
<dbReference type="PRINTS" id="PR00176">
    <property type="entry name" value="NANEUSMPORT"/>
</dbReference>
<evidence type="ECO:0000256" key="6">
    <source>
        <dbReference type="SAM" id="Phobius"/>
    </source>
</evidence>
<protein>
    <submittedName>
        <fullName evidence="7">Na+:neurotransmitter symporter</fullName>
    </submittedName>
</protein>